<evidence type="ECO:0000259" key="1">
    <source>
        <dbReference type="Pfam" id="PF20674"/>
    </source>
</evidence>
<dbReference type="KEGG" id="lins:G7067_00720"/>
<protein>
    <submittedName>
        <fullName evidence="3">Uncharacterized protein</fullName>
    </submittedName>
</protein>
<dbReference type="EMBL" id="CP049934">
    <property type="protein sequence ID" value="QIM15273.1"/>
    <property type="molecule type" value="Genomic_DNA"/>
</dbReference>
<dbReference type="InterPro" id="IPR057687">
    <property type="entry name" value="DUF7927"/>
</dbReference>
<sequence>MKDLPEGRANPTDQFMLTIDGGGLASGNVGTTTGREPGMQDRDFNAYAGPVAVKPGETYTLSELGVNGAQEEDYASRWSCKQGEEEIAHGRGVEGSVTIPESPANGTDVACTFTNAIVGGLSASKSAVPASGTPVQANDTITYTLRFANSASTPATVDTTDDLSDVLGNATMIQDPVSSSGTLAVVRTGKKLAITGALAAKSTATVSYTVRVHEKSERASNTVTNTLQGCASPEDCTTEHPVAALGVEKSAEAEIGVVNYTVTVTNTGEIAYTADKPATMTDNLAGLVKVGAVYRGTCGQARGRRAW</sequence>
<feature type="domain" description="DUF7927" evidence="2">
    <location>
        <begin position="121"/>
        <end position="239"/>
    </location>
</feature>
<evidence type="ECO:0000259" key="2">
    <source>
        <dbReference type="Pfam" id="PF25549"/>
    </source>
</evidence>
<accession>A0A6G8FG97</accession>
<dbReference type="Proteomes" id="UP000501387">
    <property type="component" value="Chromosome"/>
</dbReference>
<evidence type="ECO:0000313" key="4">
    <source>
        <dbReference type="Proteomes" id="UP000501387"/>
    </source>
</evidence>
<reference evidence="3 4" key="1">
    <citation type="submission" date="2020-03" db="EMBL/GenBank/DDBJ databases">
        <title>Leucobacter sp. nov., isolated from beetles.</title>
        <authorList>
            <person name="Hyun D.-W."/>
            <person name="Bae J.-W."/>
        </authorList>
    </citation>
    <scope>NUCLEOTIDE SEQUENCE [LARGE SCALE GENOMIC DNA]</scope>
    <source>
        <strain evidence="3 4">HDW9B</strain>
    </source>
</reference>
<proteinExistence type="predicted"/>
<evidence type="ECO:0000313" key="3">
    <source>
        <dbReference type="EMBL" id="QIM15273.1"/>
    </source>
</evidence>
<keyword evidence="4" id="KW-1185">Reference proteome</keyword>
<gene>
    <name evidence="3" type="ORF">G7067_00720</name>
</gene>
<dbReference type="Pfam" id="PF20674">
    <property type="entry name" value="SpaA_3"/>
    <property type="match status" value="1"/>
</dbReference>
<feature type="domain" description="SpaA-like prealbumin fold" evidence="1">
    <location>
        <begin position="2"/>
        <end position="116"/>
    </location>
</feature>
<dbReference type="InterPro" id="IPR048834">
    <property type="entry name" value="SpaA_pre-album"/>
</dbReference>
<dbReference type="Pfam" id="PF25549">
    <property type="entry name" value="DUF7927"/>
    <property type="match status" value="1"/>
</dbReference>
<name>A0A6G8FG97_9MICO</name>
<organism evidence="3 4">
    <name type="scientific">Leucobacter insecticola</name>
    <dbReference type="NCBI Taxonomy" id="2714934"/>
    <lineage>
        <taxon>Bacteria</taxon>
        <taxon>Bacillati</taxon>
        <taxon>Actinomycetota</taxon>
        <taxon>Actinomycetes</taxon>
        <taxon>Micrococcales</taxon>
        <taxon>Microbacteriaceae</taxon>
        <taxon>Leucobacter</taxon>
    </lineage>
</organism>
<dbReference type="AlphaFoldDB" id="A0A6G8FG97"/>
<dbReference type="RefSeq" id="WP_166321311.1">
    <property type="nucleotide sequence ID" value="NZ_CP049934.1"/>
</dbReference>